<evidence type="ECO:0000313" key="9">
    <source>
        <dbReference type="Proteomes" id="UP000000639"/>
    </source>
</evidence>
<dbReference type="PANTHER" id="PTHR34820">
    <property type="entry name" value="INNER MEMBRANE PROTEIN YEBZ"/>
    <property type="match status" value="1"/>
</dbReference>
<evidence type="ECO:0000256" key="6">
    <source>
        <dbReference type="RuleBase" id="RU369037"/>
    </source>
</evidence>
<sequence length="296" mass="32438">MEITLWDYSNIISKWLIYIGIAAAIGGPFIAALINATVNKKSLLNYIVISSVLGFAAVIINFFIQVGAFSETGLSGMFDTGLISFLWQSAVGDSVLWRLLAFTVLGFALLWSNLNAKYGTFSFKDATFTFLYAAAVFSFAYSFTFIGHSAVIGGAAKWLLAFHIITVSWWVGALYPLWLSCKLLPPPVLYKLMCLFGKIAIFMVGILIACGIGLLYLFLENPLALLTTTYGLAMLLKLIFVGSILLIAAYHKFRLVEEIQQQAGIKKLQKSIKNEMLIAVVILTITAVLSSILGPE</sequence>
<evidence type="ECO:0000313" key="8">
    <source>
        <dbReference type="EMBL" id="ABM03208.1"/>
    </source>
</evidence>
<gene>
    <name evidence="8" type="ordered locus">Ping_1389</name>
</gene>
<evidence type="ECO:0000256" key="3">
    <source>
        <dbReference type="ARBA" id="ARBA00022692"/>
    </source>
</evidence>
<dbReference type="STRING" id="357804.Ping_1389"/>
<dbReference type="GO" id="GO:0046688">
    <property type="term" value="P:response to copper ion"/>
    <property type="evidence" value="ECO:0007669"/>
    <property type="project" value="UniProtKB-UniRule"/>
</dbReference>
<keyword evidence="5 6" id="KW-0472">Membrane</keyword>
<keyword evidence="6" id="KW-0997">Cell inner membrane</keyword>
<dbReference type="InterPro" id="IPR032694">
    <property type="entry name" value="CopC/D"/>
</dbReference>
<dbReference type="PANTHER" id="PTHR34820:SF4">
    <property type="entry name" value="INNER MEMBRANE PROTEIN YEBZ"/>
    <property type="match status" value="1"/>
</dbReference>
<proteinExistence type="inferred from homology"/>
<keyword evidence="9" id="KW-1185">Reference proteome</keyword>
<protein>
    <recommendedName>
        <fullName evidence="6">Copper resistance protein D</fullName>
    </recommendedName>
</protein>
<feature type="transmembrane region" description="Helical" evidence="6">
    <location>
        <begin position="126"/>
        <end position="146"/>
    </location>
</feature>
<dbReference type="InterPro" id="IPR008457">
    <property type="entry name" value="Cu-R_CopD_dom"/>
</dbReference>
<feature type="transmembrane region" description="Helical" evidence="6">
    <location>
        <begin position="158"/>
        <end position="178"/>
    </location>
</feature>
<keyword evidence="2 6" id="KW-1003">Cell membrane</keyword>
<dbReference type="GO" id="GO:0006825">
    <property type="term" value="P:copper ion transport"/>
    <property type="evidence" value="ECO:0007669"/>
    <property type="project" value="InterPro"/>
</dbReference>
<feature type="transmembrane region" description="Helical" evidence="6">
    <location>
        <begin position="230"/>
        <end position="250"/>
    </location>
</feature>
<name>A1SUP3_PSYIN</name>
<comment type="subcellular location">
    <subcellularLocation>
        <location evidence="6">Cell inner membrane</location>
        <topology evidence="6">Multi-pass membrane protein</topology>
    </subcellularLocation>
    <subcellularLocation>
        <location evidence="1">Cell membrane</location>
        <topology evidence="1">Multi-pass membrane protein</topology>
    </subcellularLocation>
</comment>
<evidence type="ECO:0000256" key="5">
    <source>
        <dbReference type="ARBA" id="ARBA00023136"/>
    </source>
</evidence>
<keyword evidence="6" id="KW-0186">Copper</keyword>
<evidence type="ECO:0000259" key="7">
    <source>
        <dbReference type="Pfam" id="PF05425"/>
    </source>
</evidence>
<feature type="transmembrane region" description="Helical" evidence="6">
    <location>
        <begin position="43"/>
        <end position="64"/>
    </location>
</feature>
<feature type="transmembrane region" description="Helical" evidence="6">
    <location>
        <begin position="276"/>
        <end position="294"/>
    </location>
</feature>
<comment type="function">
    <text evidence="6">Involved in copper resistance.</text>
</comment>
<dbReference type="EMBL" id="CP000510">
    <property type="protein sequence ID" value="ABM03208.1"/>
    <property type="molecule type" value="Genomic_DNA"/>
</dbReference>
<keyword evidence="3 6" id="KW-0812">Transmembrane</keyword>
<dbReference type="Pfam" id="PF05425">
    <property type="entry name" value="CopD"/>
    <property type="match status" value="1"/>
</dbReference>
<dbReference type="Proteomes" id="UP000000639">
    <property type="component" value="Chromosome"/>
</dbReference>
<feature type="transmembrane region" description="Helical" evidence="6">
    <location>
        <begin position="15"/>
        <end position="36"/>
    </location>
</feature>
<keyword evidence="4 6" id="KW-1133">Transmembrane helix</keyword>
<evidence type="ECO:0000256" key="1">
    <source>
        <dbReference type="ARBA" id="ARBA00004651"/>
    </source>
</evidence>
<dbReference type="GO" id="GO:0005886">
    <property type="term" value="C:plasma membrane"/>
    <property type="evidence" value="ECO:0007669"/>
    <property type="project" value="UniProtKB-SubCell"/>
</dbReference>
<feature type="transmembrane region" description="Helical" evidence="6">
    <location>
        <begin position="95"/>
        <end position="114"/>
    </location>
</feature>
<reference evidence="8 9" key="1">
    <citation type="submission" date="2007-01" db="EMBL/GenBank/DDBJ databases">
        <title>Complete sequence of Psychromonas ingrahamii 37.</title>
        <authorList>
            <consortium name="US DOE Joint Genome Institute"/>
            <person name="Copeland A."/>
            <person name="Lucas S."/>
            <person name="Lapidus A."/>
            <person name="Barry K."/>
            <person name="Detter J.C."/>
            <person name="Glavina del Rio T."/>
            <person name="Hammon N."/>
            <person name="Israni S."/>
            <person name="Dalin E."/>
            <person name="Tice H."/>
            <person name="Pitluck S."/>
            <person name="Thompson L.S."/>
            <person name="Brettin T."/>
            <person name="Bruce D."/>
            <person name="Han C."/>
            <person name="Tapia R."/>
            <person name="Schmutz J."/>
            <person name="Larimer F."/>
            <person name="Land M."/>
            <person name="Hauser L."/>
            <person name="Kyrpides N."/>
            <person name="Ivanova N."/>
            <person name="Staley J."/>
            <person name="Richardson P."/>
        </authorList>
    </citation>
    <scope>NUCLEOTIDE SEQUENCE [LARGE SCALE GENOMIC DNA]</scope>
    <source>
        <strain evidence="8 9">37</strain>
    </source>
</reference>
<evidence type="ECO:0000256" key="4">
    <source>
        <dbReference type="ARBA" id="ARBA00022989"/>
    </source>
</evidence>
<organism evidence="8 9">
    <name type="scientific">Psychromonas ingrahamii (strain DSM 17664 / CCUG 51855 / 37)</name>
    <dbReference type="NCBI Taxonomy" id="357804"/>
    <lineage>
        <taxon>Bacteria</taxon>
        <taxon>Pseudomonadati</taxon>
        <taxon>Pseudomonadota</taxon>
        <taxon>Gammaproteobacteria</taxon>
        <taxon>Alteromonadales</taxon>
        <taxon>Psychromonadaceae</taxon>
        <taxon>Psychromonas</taxon>
    </lineage>
</organism>
<dbReference type="eggNOG" id="COG1276">
    <property type="taxonomic scope" value="Bacteria"/>
</dbReference>
<dbReference type="HOGENOM" id="CLU_080181_1_0_6"/>
<feature type="domain" description="Copper resistance protein D" evidence="7">
    <location>
        <begin position="192"/>
        <end position="289"/>
    </location>
</feature>
<feature type="transmembrane region" description="Helical" evidence="6">
    <location>
        <begin position="199"/>
        <end position="218"/>
    </location>
</feature>
<accession>A1SUP3</accession>
<dbReference type="AlphaFoldDB" id="A1SUP3"/>
<evidence type="ECO:0000256" key="2">
    <source>
        <dbReference type="ARBA" id="ARBA00022475"/>
    </source>
</evidence>
<dbReference type="KEGG" id="pin:Ping_1389"/>
<comment type="similarity">
    <text evidence="6">Belongs to the CopD family.</text>
</comment>